<keyword evidence="2" id="KW-1185">Reference proteome</keyword>
<accession>A0A6P0UBY4</accession>
<gene>
    <name evidence="1" type="ORF">GWK09_09470</name>
</gene>
<dbReference type="AlphaFoldDB" id="A0A6P0UBY4"/>
<dbReference type="RefSeq" id="WP_163693058.1">
    <property type="nucleotide sequence ID" value="NZ_FXTW01000002.1"/>
</dbReference>
<dbReference type="Proteomes" id="UP000468443">
    <property type="component" value="Unassembled WGS sequence"/>
</dbReference>
<comment type="caution">
    <text evidence="1">The sequence shown here is derived from an EMBL/GenBank/DDBJ whole genome shotgun (WGS) entry which is preliminary data.</text>
</comment>
<name>A0A6P0UBY4_9FLAO</name>
<protein>
    <submittedName>
        <fullName evidence="1">Uncharacterized protein</fullName>
    </submittedName>
</protein>
<reference evidence="1 2" key="1">
    <citation type="submission" date="2020-01" db="EMBL/GenBank/DDBJ databases">
        <title>Muriicola jejuensis KCTC 22299.</title>
        <authorList>
            <person name="Wang G."/>
        </authorList>
    </citation>
    <scope>NUCLEOTIDE SEQUENCE [LARGE SCALE GENOMIC DNA]</scope>
    <source>
        <strain evidence="1 2">KCTC 22299</strain>
    </source>
</reference>
<dbReference type="EMBL" id="JAABOP010000002">
    <property type="protein sequence ID" value="NER10744.1"/>
    <property type="molecule type" value="Genomic_DNA"/>
</dbReference>
<proteinExistence type="predicted"/>
<sequence length="361" mass="42791">MGQEKLMSRKKPSFPVSRKLETFLDQYNRKTEIPILYEDLLRFAGSIVVYDDDGNDTLWVRVYYTDAERNEIDLNLKKVYSILHSDGTDRIFQYLNVDAVDYCTFGNSKPFRIRIRNILNDNFIYFYVKRADASRIYGLELEHMLSPYNLNYLVYKDTLIEEHISGIPGDIFINKMLPNCTDTQKSQLAKEFVKFNERCMIQLLGDMRSYNYVIIPIHDFDHVVFRIRAIDFDQQCYEGKLKVYRPQFFKENQKMVALVQSKLLSDSVEQYKVEERSIIAKRIISANKRIKRLINAAKADKISSPENVERLKMEIFAFTKDIEFKKCRNMGQILNLTLDFVRRNYENVSMRQIIEKKIQVK</sequence>
<evidence type="ECO:0000313" key="1">
    <source>
        <dbReference type="EMBL" id="NER10744.1"/>
    </source>
</evidence>
<organism evidence="1 2">
    <name type="scientific">Muriicola jejuensis</name>
    <dbReference type="NCBI Taxonomy" id="504488"/>
    <lineage>
        <taxon>Bacteria</taxon>
        <taxon>Pseudomonadati</taxon>
        <taxon>Bacteroidota</taxon>
        <taxon>Flavobacteriia</taxon>
        <taxon>Flavobacteriales</taxon>
        <taxon>Flavobacteriaceae</taxon>
        <taxon>Muriicola</taxon>
    </lineage>
</organism>
<evidence type="ECO:0000313" key="2">
    <source>
        <dbReference type="Proteomes" id="UP000468443"/>
    </source>
</evidence>